<evidence type="ECO:0000256" key="4">
    <source>
        <dbReference type="ARBA" id="ARBA00022989"/>
    </source>
</evidence>
<dbReference type="PANTHER" id="PTHR23504">
    <property type="entry name" value="MAJOR FACILITATOR SUPERFAMILY DOMAIN-CONTAINING PROTEIN 10"/>
    <property type="match status" value="1"/>
</dbReference>
<evidence type="ECO:0000256" key="3">
    <source>
        <dbReference type="ARBA" id="ARBA00022692"/>
    </source>
</evidence>
<sequence>MPKRTDPNQRDTLVGQESQRYDTLEPTAAIANGDTTADAEEEPRTPLPKFQLFLVLLIQFAEPITAVVIYPFVNQFVRDTGVTQGDDRKTGYYAGVIKTNLAPRALGLDICDAEVRILNDLLADGVVKMHARRFQWQYRCFEDRHGRGTMKFIGLPSESHSRSQLTDSTNVGDAFALMPLMWSAGTTIAPIMGGVLSNPATRWPNIFGKIALFKEHPYFLPCLVAAIVSFFTFIVASLGLKETHPSRLITKKPTDDKERRLASEGLNASPADALLGNSESSDYGTTSSTRCPSPTASETSVDSTQRLASLNPETVTLRSVLASRRMQIIIINYIFLTFTDMCYSALNPLIYSTSVETGGLGLTPFQIGLTMGIWGCCNALVQINGFSRITRKFGAASLYKVAYFCYLMCLMTYPFSTYFARRNGGVGVASCAIIGIQLSFQFFSYMTYGAIHVIIAESTPKPVLGSINGLVQMTGCITRTIAPTLASSLFSLSIQEHILGGYFVYVVIYAIVLVGVRFSREVTDARRKGRADT</sequence>
<feature type="transmembrane region" description="Helical" evidence="7">
    <location>
        <begin position="426"/>
        <end position="451"/>
    </location>
</feature>
<comment type="caution">
    <text evidence="8">The sequence shown here is derived from an EMBL/GenBank/DDBJ whole genome shotgun (WGS) entry which is preliminary data.</text>
</comment>
<dbReference type="InterPro" id="IPR036259">
    <property type="entry name" value="MFS_trans_sf"/>
</dbReference>
<evidence type="ECO:0000256" key="7">
    <source>
        <dbReference type="SAM" id="Phobius"/>
    </source>
</evidence>
<comment type="subcellular location">
    <subcellularLocation>
        <location evidence="1">Membrane</location>
        <topology evidence="1">Multi-pass membrane protein</topology>
    </subcellularLocation>
</comment>
<dbReference type="Gene3D" id="1.20.1250.20">
    <property type="entry name" value="MFS general substrate transporter like domains"/>
    <property type="match status" value="1"/>
</dbReference>
<feature type="transmembrane region" description="Helical" evidence="7">
    <location>
        <begin position="218"/>
        <end position="240"/>
    </location>
</feature>
<dbReference type="EMBL" id="JANIEX010001576">
    <property type="protein sequence ID" value="KAJ3556456.1"/>
    <property type="molecule type" value="Genomic_DNA"/>
</dbReference>
<reference evidence="8" key="1">
    <citation type="submission" date="2022-07" db="EMBL/GenBank/DDBJ databases">
        <title>Genome Sequence of Leucocoprinus birnbaumii.</title>
        <authorList>
            <person name="Buettner E."/>
        </authorList>
    </citation>
    <scope>NUCLEOTIDE SEQUENCE</scope>
    <source>
        <strain evidence="8">VT141</strain>
    </source>
</reference>
<dbReference type="AlphaFoldDB" id="A0AAD5VJ47"/>
<organism evidence="8 9">
    <name type="scientific">Leucocoprinus birnbaumii</name>
    <dbReference type="NCBI Taxonomy" id="56174"/>
    <lineage>
        <taxon>Eukaryota</taxon>
        <taxon>Fungi</taxon>
        <taxon>Dikarya</taxon>
        <taxon>Basidiomycota</taxon>
        <taxon>Agaricomycotina</taxon>
        <taxon>Agaricomycetes</taxon>
        <taxon>Agaricomycetidae</taxon>
        <taxon>Agaricales</taxon>
        <taxon>Agaricineae</taxon>
        <taxon>Agaricaceae</taxon>
        <taxon>Leucocoprinus</taxon>
    </lineage>
</organism>
<protein>
    <recommendedName>
        <fullName evidence="10">Major facilitator superfamily (MFS) profile domain-containing protein</fullName>
    </recommendedName>
</protein>
<accession>A0AAD5VJ47</accession>
<keyword evidence="5 7" id="KW-0472">Membrane</keyword>
<feature type="region of interest" description="Disordered" evidence="6">
    <location>
        <begin position="270"/>
        <end position="305"/>
    </location>
</feature>
<dbReference type="GO" id="GO:0022857">
    <property type="term" value="F:transmembrane transporter activity"/>
    <property type="evidence" value="ECO:0007669"/>
    <property type="project" value="InterPro"/>
</dbReference>
<dbReference type="SUPFAM" id="SSF103473">
    <property type="entry name" value="MFS general substrate transporter"/>
    <property type="match status" value="1"/>
</dbReference>
<evidence type="ECO:0000256" key="5">
    <source>
        <dbReference type="ARBA" id="ARBA00023136"/>
    </source>
</evidence>
<dbReference type="Proteomes" id="UP001213000">
    <property type="component" value="Unassembled WGS sequence"/>
</dbReference>
<feature type="transmembrane region" description="Helical" evidence="7">
    <location>
        <begin position="502"/>
        <end position="520"/>
    </location>
</feature>
<dbReference type="GO" id="GO:0016020">
    <property type="term" value="C:membrane"/>
    <property type="evidence" value="ECO:0007669"/>
    <property type="project" value="UniProtKB-SubCell"/>
</dbReference>
<dbReference type="PANTHER" id="PTHR23504:SF15">
    <property type="entry name" value="MAJOR FACILITATOR SUPERFAMILY (MFS) PROFILE DOMAIN-CONTAINING PROTEIN"/>
    <property type="match status" value="1"/>
</dbReference>
<name>A0AAD5VJ47_9AGAR</name>
<feature type="transmembrane region" description="Helical" evidence="7">
    <location>
        <begin position="463"/>
        <end position="482"/>
    </location>
</feature>
<feature type="transmembrane region" description="Helical" evidence="7">
    <location>
        <begin position="401"/>
        <end position="420"/>
    </location>
</feature>
<dbReference type="Pfam" id="PF07690">
    <property type="entry name" value="MFS_1"/>
    <property type="match status" value="1"/>
</dbReference>
<feature type="region of interest" description="Disordered" evidence="6">
    <location>
        <begin position="1"/>
        <end position="26"/>
    </location>
</feature>
<proteinExistence type="predicted"/>
<evidence type="ECO:0000313" key="9">
    <source>
        <dbReference type="Proteomes" id="UP001213000"/>
    </source>
</evidence>
<keyword evidence="4 7" id="KW-1133">Transmembrane helix</keyword>
<evidence type="ECO:0000256" key="6">
    <source>
        <dbReference type="SAM" id="MobiDB-lite"/>
    </source>
</evidence>
<keyword evidence="9" id="KW-1185">Reference proteome</keyword>
<feature type="transmembrane region" description="Helical" evidence="7">
    <location>
        <begin position="358"/>
        <end position="381"/>
    </location>
</feature>
<feature type="transmembrane region" description="Helical" evidence="7">
    <location>
        <begin position="328"/>
        <end position="346"/>
    </location>
</feature>
<feature type="compositionally biased region" description="Polar residues" evidence="6">
    <location>
        <begin position="277"/>
        <end position="305"/>
    </location>
</feature>
<dbReference type="InterPro" id="IPR011701">
    <property type="entry name" value="MFS"/>
</dbReference>
<evidence type="ECO:0008006" key="10">
    <source>
        <dbReference type="Google" id="ProtNLM"/>
    </source>
</evidence>
<evidence type="ECO:0000313" key="8">
    <source>
        <dbReference type="EMBL" id="KAJ3556456.1"/>
    </source>
</evidence>
<evidence type="ECO:0000256" key="2">
    <source>
        <dbReference type="ARBA" id="ARBA00022448"/>
    </source>
</evidence>
<keyword evidence="3 7" id="KW-0812">Transmembrane</keyword>
<keyword evidence="2" id="KW-0813">Transport</keyword>
<gene>
    <name evidence="8" type="ORF">NP233_g11973</name>
</gene>
<evidence type="ECO:0000256" key="1">
    <source>
        <dbReference type="ARBA" id="ARBA00004141"/>
    </source>
</evidence>